<sequence length="302" mass="30359">MGGWGAGPPHRHSPTAAVSPQVPDKSFPIARGTGRVYRRWSSCQAQEMPSLKAERRIRPGSREGLAAAPGWLPAGPRAPRCRGLGLGLGRRRRRGPSRVAGPVRPCPGRSPRPRPAAAAAAAASRPGPSPTPPRGLPPAAAAAAPPGTRCSCAALPVLPAASQLPSGGTWHTPLAPPWVPVPGAPPQRARRGEFRPGRGVPGTGPAPALPRPCPALRWLANPGAAAPAPPVEPDGGSLGMLGAPGGEEGSPGGAPAEPSPHLLGCRHLPEGLGAPPAPLQSAVGNLGVQSLQKALFSALCAV</sequence>
<feature type="region of interest" description="Disordered" evidence="1">
    <location>
        <begin position="1"/>
        <end position="30"/>
    </location>
</feature>
<feature type="region of interest" description="Disordered" evidence="1">
    <location>
        <begin position="224"/>
        <end position="272"/>
    </location>
</feature>
<feature type="compositionally biased region" description="Pro residues" evidence="1">
    <location>
        <begin position="175"/>
        <end position="185"/>
    </location>
</feature>
<proteinExistence type="predicted"/>
<feature type="compositionally biased region" description="Low complexity" evidence="1">
    <location>
        <begin position="137"/>
        <end position="148"/>
    </location>
</feature>
<dbReference type="AlphaFoldDB" id="A0A811ZFB1"/>
<dbReference type="Proteomes" id="UP000645828">
    <property type="component" value="Unassembled WGS sequence"/>
</dbReference>
<name>A0A811ZFB1_NYCPR</name>
<evidence type="ECO:0000313" key="2">
    <source>
        <dbReference type="EMBL" id="CAD7687466.1"/>
    </source>
</evidence>
<dbReference type="EMBL" id="CAJHUB010000764">
    <property type="protein sequence ID" value="CAD7687466.1"/>
    <property type="molecule type" value="Genomic_DNA"/>
</dbReference>
<feature type="compositionally biased region" description="Basic and acidic residues" evidence="1">
    <location>
        <begin position="52"/>
        <end position="61"/>
    </location>
</feature>
<evidence type="ECO:0000256" key="1">
    <source>
        <dbReference type="SAM" id="MobiDB-lite"/>
    </source>
</evidence>
<comment type="caution">
    <text evidence="2">The sequence shown here is derived from an EMBL/GenBank/DDBJ whole genome shotgun (WGS) entry which is preliminary data.</text>
</comment>
<evidence type="ECO:0000313" key="3">
    <source>
        <dbReference type="Proteomes" id="UP000645828"/>
    </source>
</evidence>
<reference evidence="2" key="1">
    <citation type="submission" date="2020-12" db="EMBL/GenBank/DDBJ databases">
        <authorList>
            <consortium name="Molecular Ecology Group"/>
        </authorList>
    </citation>
    <scope>NUCLEOTIDE SEQUENCE</scope>
    <source>
        <strain evidence="2">TBG_1078</strain>
    </source>
</reference>
<feature type="compositionally biased region" description="Low complexity" evidence="1">
    <location>
        <begin position="64"/>
        <end position="83"/>
    </location>
</feature>
<feature type="compositionally biased region" description="Pro residues" evidence="1">
    <location>
        <begin position="104"/>
        <end position="114"/>
    </location>
</feature>
<feature type="compositionally biased region" description="Gly residues" evidence="1">
    <location>
        <begin position="236"/>
        <end position="252"/>
    </location>
</feature>
<protein>
    <submittedName>
        <fullName evidence="2">(raccoon dog) hypothetical protein</fullName>
    </submittedName>
</protein>
<keyword evidence="3" id="KW-1185">Reference proteome</keyword>
<feature type="compositionally biased region" description="Pro residues" evidence="1">
    <location>
        <begin position="127"/>
        <end position="136"/>
    </location>
</feature>
<feature type="compositionally biased region" description="Low complexity" evidence="1">
    <location>
        <begin position="115"/>
        <end position="126"/>
    </location>
</feature>
<feature type="region of interest" description="Disordered" evidence="1">
    <location>
        <begin position="46"/>
        <end position="148"/>
    </location>
</feature>
<gene>
    <name evidence="2" type="ORF">NYPRO_LOCUS20259</name>
</gene>
<organism evidence="2 3">
    <name type="scientific">Nyctereutes procyonoides</name>
    <name type="common">Raccoon dog</name>
    <name type="synonym">Canis procyonoides</name>
    <dbReference type="NCBI Taxonomy" id="34880"/>
    <lineage>
        <taxon>Eukaryota</taxon>
        <taxon>Metazoa</taxon>
        <taxon>Chordata</taxon>
        <taxon>Craniata</taxon>
        <taxon>Vertebrata</taxon>
        <taxon>Euteleostomi</taxon>
        <taxon>Mammalia</taxon>
        <taxon>Eutheria</taxon>
        <taxon>Laurasiatheria</taxon>
        <taxon>Carnivora</taxon>
        <taxon>Caniformia</taxon>
        <taxon>Canidae</taxon>
        <taxon>Nyctereutes</taxon>
    </lineage>
</organism>
<feature type="region of interest" description="Disordered" evidence="1">
    <location>
        <begin position="175"/>
        <end position="207"/>
    </location>
</feature>
<accession>A0A811ZFB1</accession>